<keyword evidence="5 9" id="KW-0479">Metal-binding</keyword>
<evidence type="ECO:0000256" key="6">
    <source>
        <dbReference type="ARBA" id="ARBA00023002"/>
    </source>
</evidence>
<dbReference type="KEGG" id="pco:PHACADRAFT_205293"/>
<dbReference type="Proteomes" id="UP000008370">
    <property type="component" value="Unassembled WGS sequence"/>
</dbReference>
<sequence>MYSLTLYAFCLLLGWAFWKLFGLYFVKSPLDNIPGPKRTSLFKGNTQEIFNRHGLDYLQKLGEQYGQVVRYHAPLGARGLYVFDPKALSHIVVKDQIYEEPRWFLRFNLILFGPGLVSTLGDHHRKQRKLLNPAFSTDHMRHMTPIFYNITHTLRDTVAAKVQDTPTEVNVLHWLSRGALEIVGQGGLGFSFDAFSVDKRNAYAEALQELPRTIFALHFWRVLLPYVSLIVPASIRRAAAPYLPHAAMQRLRQIIETMDEQSRRIYETKKILLEKGDDAVTHQMSEGRDILSILMKANREANEEDRLPEDELIAQMTTIVLAATDTTSNALGRIFHMLSEHEEIQGKLRAELFEAGSDGEDIPYDQLVDLPYLDAVCRETLRLHPPASFINRETRRDSILPLSDPIEGEDGSLITEIAVPKDTPLMIAIRSSNRNKALWGDDALEFKPERWLAPLPDALSNAHVPGIYANQMTFLGGGRACIGFKFSQLEMKVVLAVMLRSFKFLPGGKEVHWNLAPVSYPTAGKDSAKPELYLKLEPVKV</sequence>
<protein>
    <recommendedName>
        <fullName evidence="12">Cytochrome P450</fullName>
    </recommendedName>
</protein>
<dbReference type="GO" id="GO:0016705">
    <property type="term" value="F:oxidoreductase activity, acting on paired donors, with incorporation or reduction of molecular oxygen"/>
    <property type="evidence" value="ECO:0007669"/>
    <property type="project" value="InterPro"/>
</dbReference>
<accession>K5WIB2</accession>
<gene>
    <name evidence="10" type="ORF">PHACADRAFT_205293</name>
</gene>
<dbReference type="Pfam" id="PF00067">
    <property type="entry name" value="p450"/>
    <property type="match status" value="1"/>
</dbReference>
<dbReference type="GO" id="GO:0004497">
    <property type="term" value="F:monooxygenase activity"/>
    <property type="evidence" value="ECO:0007669"/>
    <property type="project" value="UniProtKB-KW"/>
</dbReference>
<evidence type="ECO:0000256" key="8">
    <source>
        <dbReference type="ARBA" id="ARBA00023033"/>
    </source>
</evidence>
<comment type="similarity">
    <text evidence="3">Belongs to the cytochrome P450 family.</text>
</comment>
<dbReference type="InterPro" id="IPR036396">
    <property type="entry name" value="Cyt_P450_sf"/>
</dbReference>
<proteinExistence type="inferred from homology"/>
<dbReference type="PANTHER" id="PTHR24305">
    <property type="entry name" value="CYTOCHROME P450"/>
    <property type="match status" value="1"/>
</dbReference>
<evidence type="ECO:0000313" key="10">
    <source>
        <dbReference type="EMBL" id="EKM59115.1"/>
    </source>
</evidence>
<keyword evidence="8" id="KW-0503">Monooxygenase</keyword>
<dbReference type="HOGENOM" id="CLU_001570_5_11_1"/>
<evidence type="ECO:0008006" key="12">
    <source>
        <dbReference type="Google" id="ProtNLM"/>
    </source>
</evidence>
<dbReference type="CDD" id="cd11069">
    <property type="entry name" value="CYP_FUM15-like"/>
    <property type="match status" value="1"/>
</dbReference>
<keyword evidence="4 9" id="KW-0349">Heme</keyword>
<evidence type="ECO:0000256" key="5">
    <source>
        <dbReference type="ARBA" id="ARBA00022723"/>
    </source>
</evidence>
<evidence type="ECO:0000256" key="9">
    <source>
        <dbReference type="PIRSR" id="PIRSR602403-1"/>
    </source>
</evidence>
<feature type="binding site" description="axial binding residue" evidence="9">
    <location>
        <position position="481"/>
    </location>
    <ligand>
        <name>heme</name>
        <dbReference type="ChEBI" id="CHEBI:30413"/>
    </ligand>
    <ligandPart>
        <name>Fe</name>
        <dbReference type="ChEBI" id="CHEBI:18248"/>
    </ligandPart>
</feature>
<dbReference type="InterPro" id="IPR002403">
    <property type="entry name" value="Cyt_P450_E_grp-IV"/>
</dbReference>
<dbReference type="RefSeq" id="XP_007391687.1">
    <property type="nucleotide sequence ID" value="XM_007391625.1"/>
</dbReference>
<evidence type="ECO:0000256" key="2">
    <source>
        <dbReference type="ARBA" id="ARBA00005179"/>
    </source>
</evidence>
<dbReference type="InterPro" id="IPR050121">
    <property type="entry name" value="Cytochrome_P450_monoxygenase"/>
</dbReference>
<reference evidence="10 11" key="1">
    <citation type="journal article" date="2012" name="BMC Genomics">
        <title>Comparative genomics of the white-rot fungi, Phanerochaete carnosa and P. chrysosporium, to elucidate the genetic basis of the distinct wood types they colonize.</title>
        <authorList>
            <person name="Suzuki H."/>
            <person name="MacDonald J."/>
            <person name="Syed K."/>
            <person name="Salamov A."/>
            <person name="Hori C."/>
            <person name="Aerts A."/>
            <person name="Henrissat B."/>
            <person name="Wiebenga A."/>
            <person name="vanKuyk P.A."/>
            <person name="Barry K."/>
            <person name="Lindquist E."/>
            <person name="LaButti K."/>
            <person name="Lapidus A."/>
            <person name="Lucas S."/>
            <person name="Coutinho P."/>
            <person name="Gong Y."/>
            <person name="Samejima M."/>
            <person name="Mahadevan R."/>
            <person name="Abou-Zaid M."/>
            <person name="de Vries R.P."/>
            <person name="Igarashi K."/>
            <person name="Yadav J.S."/>
            <person name="Grigoriev I.V."/>
            <person name="Master E.R."/>
        </authorList>
    </citation>
    <scope>NUCLEOTIDE SEQUENCE [LARGE SCALE GENOMIC DNA]</scope>
    <source>
        <strain evidence="10 11">HHB-10118-sp</strain>
    </source>
</reference>
<dbReference type="SUPFAM" id="SSF48264">
    <property type="entry name" value="Cytochrome P450"/>
    <property type="match status" value="1"/>
</dbReference>
<dbReference type="GO" id="GO:0005506">
    <property type="term" value="F:iron ion binding"/>
    <property type="evidence" value="ECO:0007669"/>
    <property type="project" value="InterPro"/>
</dbReference>
<dbReference type="PANTHER" id="PTHR24305:SF166">
    <property type="entry name" value="CYTOCHROME P450 12A4, MITOCHONDRIAL-RELATED"/>
    <property type="match status" value="1"/>
</dbReference>
<evidence type="ECO:0000256" key="4">
    <source>
        <dbReference type="ARBA" id="ARBA00022617"/>
    </source>
</evidence>
<evidence type="ECO:0000256" key="1">
    <source>
        <dbReference type="ARBA" id="ARBA00001971"/>
    </source>
</evidence>
<dbReference type="Gene3D" id="1.10.630.10">
    <property type="entry name" value="Cytochrome P450"/>
    <property type="match status" value="1"/>
</dbReference>
<dbReference type="InParanoid" id="K5WIB2"/>
<dbReference type="PRINTS" id="PR00385">
    <property type="entry name" value="P450"/>
</dbReference>
<evidence type="ECO:0000256" key="3">
    <source>
        <dbReference type="ARBA" id="ARBA00010617"/>
    </source>
</evidence>
<dbReference type="GeneID" id="18912347"/>
<comment type="pathway">
    <text evidence="2">Secondary metabolite biosynthesis.</text>
</comment>
<dbReference type="AlphaFoldDB" id="K5WIB2"/>
<evidence type="ECO:0000313" key="11">
    <source>
        <dbReference type="Proteomes" id="UP000008370"/>
    </source>
</evidence>
<dbReference type="InterPro" id="IPR001128">
    <property type="entry name" value="Cyt_P450"/>
</dbReference>
<organism evidence="10 11">
    <name type="scientific">Phanerochaete carnosa (strain HHB-10118-sp)</name>
    <name type="common">White-rot fungus</name>
    <name type="synonym">Peniophora carnosa</name>
    <dbReference type="NCBI Taxonomy" id="650164"/>
    <lineage>
        <taxon>Eukaryota</taxon>
        <taxon>Fungi</taxon>
        <taxon>Dikarya</taxon>
        <taxon>Basidiomycota</taxon>
        <taxon>Agaricomycotina</taxon>
        <taxon>Agaricomycetes</taxon>
        <taxon>Polyporales</taxon>
        <taxon>Phanerochaetaceae</taxon>
        <taxon>Phanerochaete</taxon>
    </lineage>
</organism>
<dbReference type="EMBL" id="JH930469">
    <property type="protein sequence ID" value="EKM59115.1"/>
    <property type="molecule type" value="Genomic_DNA"/>
</dbReference>
<dbReference type="OrthoDB" id="1470350at2759"/>
<evidence type="ECO:0000256" key="7">
    <source>
        <dbReference type="ARBA" id="ARBA00023004"/>
    </source>
</evidence>
<keyword evidence="6" id="KW-0560">Oxidoreductase</keyword>
<name>K5WIB2_PHACS</name>
<dbReference type="GO" id="GO:0020037">
    <property type="term" value="F:heme binding"/>
    <property type="evidence" value="ECO:0007669"/>
    <property type="project" value="InterPro"/>
</dbReference>
<keyword evidence="7 9" id="KW-0408">Iron</keyword>
<comment type="cofactor">
    <cofactor evidence="1 9">
        <name>heme</name>
        <dbReference type="ChEBI" id="CHEBI:30413"/>
    </cofactor>
</comment>
<dbReference type="PRINTS" id="PR00465">
    <property type="entry name" value="EP450IV"/>
</dbReference>
<keyword evidence="11" id="KW-1185">Reference proteome</keyword>